<dbReference type="FunFam" id="3.20.20.20:FF:000002">
    <property type="entry name" value="Methionine synthase"/>
    <property type="match status" value="1"/>
</dbReference>
<dbReference type="Gene3D" id="3.20.20.20">
    <property type="entry name" value="Dihydropteroate synthase-like"/>
    <property type="match status" value="1"/>
</dbReference>
<evidence type="ECO:0000256" key="4">
    <source>
        <dbReference type="ARBA" id="ARBA00022679"/>
    </source>
</evidence>
<evidence type="ECO:0000256" key="3">
    <source>
        <dbReference type="ARBA" id="ARBA00022628"/>
    </source>
</evidence>
<dbReference type="InterPro" id="IPR000489">
    <property type="entry name" value="Pterin-binding_dom"/>
</dbReference>
<protein>
    <submittedName>
        <fullName evidence="8">Methionine synthase</fullName>
    </submittedName>
</protein>
<feature type="non-terminal residue" evidence="8">
    <location>
        <position position="1"/>
    </location>
</feature>
<reference evidence="8" key="1">
    <citation type="submission" date="2013-08" db="EMBL/GenBank/DDBJ databases">
        <authorList>
            <person name="Mendez C."/>
            <person name="Richter M."/>
            <person name="Ferrer M."/>
            <person name="Sanchez J."/>
        </authorList>
    </citation>
    <scope>NUCLEOTIDE SEQUENCE</scope>
</reference>
<organism evidence="8">
    <name type="scientific">mine drainage metagenome</name>
    <dbReference type="NCBI Taxonomy" id="410659"/>
    <lineage>
        <taxon>unclassified sequences</taxon>
        <taxon>metagenomes</taxon>
        <taxon>ecological metagenomes</taxon>
    </lineage>
</organism>
<evidence type="ECO:0000313" key="8">
    <source>
        <dbReference type="EMBL" id="EQD52070.1"/>
    </source>
</evidence>
<dbReference type="GO" id="GO:0005829">
    <property type="term" value="C:cytosol"/>
    <property type="evidence" value="ECO:0007669"/>
    <property type="project" value="TreeGrafter"/>
</dbReference>
<dbReference type="GO" id="GO:0032259">
    <property type="term" value="P:methylation"/>
    <property type="evidence" value="ECO:0007669"/>
    <property type="project" value="UniProtKB-KW"/>
</dbReference>
<keyword evidence="4" id="KW-0808">Transferase</keyword>
<dbReference type="InterPro" id="IPR050554">
    <property type="entry name" value="Met_Synthase/Corrinoid"/>
</dbReference>
<dbReference type="GO" id="GO:0050667">
    <property type="term" value="P:homocysteine metabolic process"/>
    <property type="evidence" value="ECO:0007669"/>
    <property type="project" value="TreeGrafter"/>
</dbReference>
<accession>T1BCY2</accession>
<dbReference type="InterPro" id="IPR011005">
    <property type="entry name" value="Dihydropteroate_synth-like_sf"/>
</dbReference>
<evidence type="ECO:0000256" key="1">
    <source>
        <dbReference type="ARBA" id="ARBA00010398"/>
    </source>
</evidence>
<dbReference type="PANTHER" id="PTHR45833:SF1">
    <property type="entry name" value="METHIONINE SYNTHASE"/>
    <property type="match status" value="1"/>
</dbReference>
<dbReference type="PANTHER" id="PTHR45833">
    <property type="entry name" value="METHIONINE SYNTHASE"/>
    <property type="match status" value="1"/>
</dbReference>
<proteinExistence type="inferred from homology"/>
<name>T1BCY2_9ZZZZ</name>
<keyword evidence="3" id="KW-0846">Cobalamin</keyword>
<dbReference type="GO" id="GO:0031419">
    <property type="term" value="F:cobalamin binding"/>
    <property type="evidence" value="ECO:0007669"/>
    <property type="project" value="UniProtKB-KW"/>
</dbReference>
<sequence>LDSEAAMVRFLNLVAAEPDIARVPVMLDSSKWSVIEAGLKCLQGKGVVNSISMKEGEEIFLERAREVRRYGAAVVVMAFDEQGQADTVERRVAICGRAYHLLTERAGFSPEDIIFDPNIFAIATGIEEHNGYALAFIEATRLIKERLPYALVSGGVSNVSFS</sequence>
<comment type="caution">
    <text evidence="8">The sequence shown here is derived from an EMBL/GenBank/DDBJ whole genome shotgun (WGS) entry which is preliminary data.</text>
</comment>
<feature type="non-terminal residue" evidence="8">
    <location>
        <position position="162"/>
    </location>
</feature>
<dbReference type="SUPFAM" id="SSF51717">
    <property type="entry name" value="Dihydropteroate synthetase-like"/>
    <property type="match status" value="1"/>
</dbReference>
<dbReference type="PROSITE" id="PS50972">
    <property type="entry name" value="PTERIN_BINDING"/>
    <property type="match status" value="1"/>
</dbReference>
<evidence type="ECO:0000256" key="6">
    <source>
        <dbReference type="ARBA" id="ARBA00023285"/>
    </source>
</evidence>
<dbReference type="GO" id="GO:0008705">
    <property type="term" value="F:methionine synthase activity"/>
    <property type="evidence" value="ECO:0007669"/>
    <property type="project" value="TreeGrafter"/>
</dbReference>
<comment type="similarity">
    <text evidence="1">Belongs to the vitamin-B12 dependent methionine synthase family.</text>
</comment>
<dbReference type="AlphaFoldDB" id="T1BCY2"/>
<feature type="domain" description="Pterin-binding" evidence="7">
    <location>
        <begin position="1"/>
        <end position="162"/>
    </location>
</feature>
<gene>
    <name evidence="8" type="ORF">B2A_06710</name>
</gene>
<evidence type="ECO:0000256" key="5">
    <source>
        <dbReference type="ARBA" id="ARBA00022723"/>
    </source>
</evidence>
<keyword evidence="2" id="KW-0489">Methyltransferase</keyword>
<dbReference type="Pfam" id="PF00809">
    <property type="entry name" value="Pterin_bind"/>
    <property type="match status" value="1"/>
</dbReference>
<evidence type="ECO:0000256" key="2">
    <source>
        <dbReference type="ARBA" id="ARBA00022603"/>
    </source>
</evidence>
<dbReference type="EMBL" id="AUZZ01004765">
    <property type="protein sequence ID" value="EQD52070.1"/>
    <property type="molecule type" value="Genomic_DNA"/>
</dbReference>
<evidence type="ECO:0000259" key="7">
    <source>
        <dbReference type="PROSITE" id="PS50972"/>
    </source>
</evidence>
<reference evidence="8" key="2">
    <citation type="journal article" date="2014" name="ISME J.">
        <title>Microbial stratification in low pH oxic and suboxic macroscopic growths along an acid mine drainage.</title>
        <authorList>
            <person name="Mendez-Garcia C."/>
            <person name="Mesa V."/>
            <person name="Sprenger R.R."/>
            <person name="Richter M."/>
            <person name="Diez M.S."/>
            <person name="Solano J."/>
            <person name="Bargiela R."/>
            <person name="Golyshina O.V."/>
            <person name="Manteca A."/>
            <person name="Ramos J.L."/>
            <person name="Gallego J.R."/>
            <person name="Llorente I."/>
            <person name="Martins Dos Santos V.A."/>
            <person name="Jensen O.N."/>
            <person name="Pelaez A.I."/>
            <person name="Sanchez J."/>
            <person name="Ferrer M."/>
        </authorList>
    </citation>
    <scope>NUCLEOTIDE SEQUENCE</scope>
</reference>
<keyword evidence="6" id="KW-0170">Cobalt</keyword>
<keyword evidence="5" id="KW-0479">Metal-binding</keyword>
<dbReference type="GO" id="GO:0046653">
    <property type="term" value="P:tetrahydrofolate metabolic process"/>
    <property type="evidence" value="ECO:0007669"/>
    <property type="project" value="TreeGrafter"/>
</dbReference>
<dbReference type="GO" id="GO:0046872">
    <property type="term" value="F:metal ion binding"/>
    <property type="evidence" value="ECO:0007669"/>
    <property type="project" value="UniProtKB-KW"/>
</dbReference>